<name>A0AAP0PSH9_9MAGN</name>
<reference evidence="2 3" key="1">
    <citation type="submission" date="2024-01" db="EMBL/GenBank/DDBJ databases">
        <title>Genome assemblies of Stephania.</title>
        <authorList>
            <person name="Yang L."/>
        </authorList>
    </citation>
    <scope>NUCLEOTIDE SEQUENCE [LARGE SCALE GENOMIC DNA]</scope>
    <source>
        <strain evidence="2">QJT</strain>
        <tissue evidence="2">Leaf</tissue>
    </source>
</reference>
<dbReference type="AlphaFoldDB" id="A0AAP0PSH9"/>
<evidence type="ECO:0000313" key="3">
    <source>
        <dbReference type="Proteomes" id="UP001417504"/>
    </source>
</evidence>
<dbReference type="EMBL" id="JBBNAE010000001">
    <property type="protein sequence ID" value="KAK9154928.1"/>
    <property type="molecule type" value="Genomic_DNA"/>
</dbReference>
<gene>
    <name evidence="2" type="ORF">Sjap_002408</name>
</gene>
<dbReference type="Proteomes" id="UP001417504">
    <property type="component" value="Unassembled WGS sequence"/>
</dbReference>
<comment type="caution">
    <text evidence="2">The sequence shown here is derived from an EMBL/GenBank/DDBJ whole genome shotgun (WGS) entry which is preliminary data.</text>
</comment>
<feature type="region of interest" description="Disordered" evidence="1">
    <location>
        <begin position="137"/>
        <end position="163"/>
    </location>
</feature>
<organism evidence="2 3">
    <name type="scientific">Stephania japonica</name>
    <dbReference type="NCBI Taxonomy" id="461633"/>
    <lineage>
        <taxon>Eukaryota</taxon>
        <taxon>Viridiplantae</taxon>
        <taxon>Streptophyta</taxon>
        <taxon>Embryophyta</taxon>
        <taxon>Tracheophyta</taxon>
        <taxon>Spermatophyta</taxon>
        <taxon>Magnoliopsida</taxon>
        <taxon>Ranunculales</taxon>
        <taxon>Menispermaceae</taxon>
        <taxon>Menispermoideae</taxon>
        <taxon>Cissampelideae</taxon>
        <taxon>Stephania</taxon>
    </lineage>
</organism>
<proteinExistence type="predicted"/>
<protein>
    <submittedName>
        <fullName evidence="2">Uncharacterized protein</fullName>
    </submittedName>
</protein>
<sequence length="201" mass="23076">MSTWPTNSDFRRNFTPPGFNDRHQVAYGGNGGNTSIGINPSFDATYLQRRNFNAPAALIRRHQPPQRSFTYEAAVRSANSSSMNGSGRQRNNATPRFPLHQARLANQSFHLRNNYRPPHEIPPTNQNNYLIRYEIPPAQQDSDARRNEVPPYFRNGVDSELTPQDYQATRAREISYDVMHQVDAAVENVRRSSSRNEKRMD</sequence>
<evidence type="ECO:0000256" key="1">
    <source>
        <dbReference type="SAM" id="MobiDB-lite"/>
    </source>
</evidence>
<accession>A0AAP0PSH9</accession>
<evidence type="ECO:0000313" key="2">
    <source>
        <dbReference type="EMBL" id="KAK9154928.1"/>
    </source>
</evidence>
<feature type="region of interest" description="Disordered" evidence="1">
    <location>
        <begin position="1"/>
        <end position="27"/>
    </location>
</feature>
<keyword evidence="3" id="KW-1185">Reference proteome</keyword>